<proteinExistence type="predicted"/>
<feature type="region of interest" description="Disordered" evidence="1">
    <location>
        <begin position="162"/>
        <end position="192"/>
    </location>
</feature>
<dbReference type="RefSeq" id="XP_044541502.1">
    <property type="nucleotide sequence ID" value="XM_044690741.1"/>
</dbReference>
<dbReference type="Proteomes" id="UP000816034">
    <property type="component" value="Unassembled WGS sequence"/>
</dbReference>
<evidence type="ECO:0000313" key="3">
    <source>
        <dbReference type="Proteomes" id="UP000816034"/>
    </source>
</evidence>
<evidence type="ECO:0000313" key="2">
    <source>
        <dbReference type="EMBL" id="KAG2370638.1"/>
    </source>
</evidence>
<organism evidence="2 3">
    <name type="scientific">Naegleria lovaniensis</name>
    <name type="common">Amoeba</name>
    <dbReference type="NCBI Taxonomy" id="51637"/>
    <lineage>
        <taxon>Eukaryota</taxon>
        <taxon>Discoba</taxon>
        <taxon>Heterolobosea</taxon>
        <taxon>Tetramitia</taxon>
        <taxon>Eutetramitia</taxon>
        <taxon>Vahlkampfiidae</taxon>
        <taxon>Naegleria</taxon>
    </lineage>
</organism>
<evidence type="ECO:0000256" key="1">
    <source>
        <dbReference type="SAM" id="MobiDB-lite"/>
    </source>
</evidence>
<sequence>MFSHDSVHFSSDLFSEFEPNPTVQLFEPSPLQSLIHSFSDEGSNHGVSTMMNQADQDSNDFSMLFEDDQTPCSSSQTISHGSPVDASNVDSEDEFNAWLQGLVGPLSPTETTRVSEKEAEPPIVVPSFQEIGAMIGRIPTSPCVSFCAQDTMNAPQAIAHEEVHIKNTKKRTTTPKKSKKGHSLQGTKKKSSLNIQSELSKRLNTLREEILSLENDSTDQPSSLVDTCQYPPKISQTSYVIFDHDGNANSEGTHSSNSFNLTIHYFKGPKLSGGRLFNPNELELLSSISAQEIECSRHSVTTLKGLLENHFGVKRAKHSIYIQFDGCSDYHMLYCQKGKTDHVRSLIRVVQQESSEPMKISTHYICLNKLSNAASKPLNHSPPIGHNTCSSSSSSKN</sequence>
<accession>A0AA88GAT6</accession>
<keyword evidence="3" id="KW-1185">Reference proteome</keyword>
<dbReference type="AlphaFoldDB" id="A0AA88GAT6"/>
<feature type="compositionally biased region" description="Basic residues" evidence="1">
    <location>
        <begin position="166"/>
        <end position="191"/>
    </location>
</feature>
<feature type="region of interest" description="Disordered" evidence="1">
    <location>
        <begin position="377"/>
        <end position="397"/>
    </location>
</feature>
<name>A0AA88GAT6_NAELO</name>
<feature type="region of interest" description="Disordered" evidence="1">
    <location>
        <begin position="63"/>
        <end position="89"/>
    </location>
</feature>
<feature type="compositionally biased region" description="Polar residues" evidence="1">
    <location>
        <begin position="70"/>
        <end position="80"/>
    </location>
</feature>
<gene>
    <name evidence="2" type="ORF">C9374_014722</name>
</gene>
<comment type="caution">
    <text evidence="2">The sequence shown here is derived from an EMBL/GenBank/DDBJ whole genome shotgun (WGS) entry which is preliminary data.</text>
</comment>
<protein>
    <submittedName>
        <fullName evidence="2">Uncharacterized protein</fullName>
    </submittedName>
</protein>
<reference evidence="2 3" key="1">
    <citation type="journal article" date="2018" name="BMC Genomics">
        <title>The genome of Naegleria lovaniensis, the basis for a comparative approach to unravel pathogenicity factors of the human pathogenic amoeba N. fowleri.</title>
        <authorList>
            <person name="Liechti N."/>
            <person name="Schurch N."/>
            <person name="Bruggmann R."/>
            <person name="Wittwer M."/>
        </authorList>
    </citation>
    <scope>NUCLEOTIDE SEQUENCE [LARGE SCALE GENOMIC DNA]</scope>
    <source>
        <strain evidence="2 3">ATCC 30569</strain>
    </source>
</reference>
<dbReference type="EMBL" id="PYSW02000093">
    <property type="protein sequence ID" value="KAG2370638.1"/>
    <property type="molecule type" value="Genomic_DNA"/>
</dbReference>
<dbReference type="GeneID" id="68107175"/>